<dbReference type="AlphaFoldDB" id="A0A345HBL1"/>
<dbReference type="OrthoDB" id="282517at2"/>
<name>A0A345HBL1_9FLAO</name>
<gene>
    <name evidence="1" type="ORF">DVK85_06815</name>
</gene>
<dbReference type="EMBL" id="CP031188">
    <property type="protein sequence ID" value="AXG73971.1"/>
    <property type="molecule type" value="Genomic_DNA"/>
</dbReference>
<sequence>MEKHLLLSDEEFIKEFENCSLNPEVFSHEAHLRLAWIYLCKYNEAMAYRKTVVNLKAYIKHLGAEGKFNHTLTIASVKAVYHFMQRSQYANFTDFINEFPELKYNLKELLATHYSIDIFNLPEAKTHWLEPDLSAF</sequence>
<dbReference type="Proteomes" id="UP000253951">
    <property type="component" value="Chromosome"/>
</dbReference>
<dbReference type="KEGG" id="fat:DVK85_06815"/>
<evidence type="ECO:0000313" key="1">
    <source>
        <dbReference type="EMBL" id="AXG73971.1"/>
    </source>
</evidence>
<protein>
    <submittedName>
        <fullName evidence="1">Uncharacterized protein</fullName>
    </submittedName>
</protein>
<dbReference type="RefSeq" id="WP_114677730.1">
    <property type="nucleotide sequence ID" value="NZ_CP031188.1"/>
</dbReference>
<evidence type="ECO:0000313" key="2">
    <source>
        <dbReference type="Proteomes" id="UP000253951"/>
    </source>
</evidence>
<reference evidence="1 2" key="1">
    <citation type="submission" date="2018-07" db="EMBL/GenBank/DDBJ databases">
        <title>Complete genome sequence of Flavobacterium arcticum type strain SM1502T.</title>
        <authorList>
            <person name="Li Y."/>
            <person name="Li D.-D."/>
        </authorList>
    </citation>
    <scope>NUCLEOTIDE SEQUENCE [LARGE SCALE GENOMIC DNA]</scope>
    <source>
        <strain evidence="1 2">SM1502</strain>
    </source>
</reference>
<accession>A0A345HBL1</accession>
<proteinExistence type="predicted"/>
<organism evidence="1 2">
    <name type="scientific">Flavobacterium arcticum</name>
    <dbReference type="NCBI Taxonomy" id="1784713"/>
    <lineage>
        <taxon>Bacteria</taxon>
        <taxon>Pseudomonadati</taxon>
        <taxon>Bacteroidota</taxon>
        <taxon>Flavobacteriia</taxon>
        <taxon>Flavobacteriales</taxon>
        <taxon>Flavobacteriaceae</taxon>
        <taxon>Flavobacterium</taxon>
    </lineage>
</organism>
<keyword evidence="2" id="KW-1185">Reference proteome</keyword>